<comment type="caution">
    <text evidence="3">The sequence shown here is derived from an EMBL/GenBank/DDBJ whole genome shotgun (WGS) entry which is preliminary data.</text>
</comment>
<keyword evidence="2" id="KW-0812">Transmembrane</keyword>
<feature type="compositionally biased region" description="Basic and acidic residues" evidence="1">
    <location>
        <begin position="18"/>
        <end position="29"/>
    </location>
</feature>
<protein>
    <recommendedName>
        <fullName evidence="5">DUF11 domain-containing protein</fullName>
    </recommendedName>
</protein>
<proteinExistence type="predicted"/>
<keyword evidence="2" id="KW-1133">Transmembrane helix</keyword>
<keyword evidence="2" id="KW-0472">Membrane</keyword>
<evidence type="ECO:0000313" key="4">
    <source>
        <dbReference type="Proteomes" id="UP000710385"/>
    </source>
</evidence>
<evidence type="ECO:0008006" key="5">
    <source>
        <dbReference type="Google" id="ProtNLM"/>
    </source>
</evidence>
<dbReference type="Gene3D" id="2.60.40.10">
    <property type="entry name" value="Immunoglobulins"/>
    <property type="match status" value="1"/>
</dbReference>
<dbReference type="InterPro" id="IPR013783">
    <property type="entry name" value="Ig-like_fold"/>
</dbReference>
<reference evidence="3" key="1">
    <citation type="submission" date="2020-05" db="EMBL/GenBank/DDBJ databases">
        <title>High-Quality Genomes of Partial-Nitritation/Anammox System by Hierarchical Clustering Based Hybrid Assembly.</title>
        <authorList>
            <person name="Liu L."/>
            <person name="Wang Y."/>
            <person name="Che Y."/>
            <person name="Chen Y."/>
            <person name="Xia Y."/>
            <person name="Luo R."/>
            <person name="Cheng S.H."/>
            <person name="Zheng C."/>
            <person name="Zhang T."/>
        </authorList>
    </citation>
    <scope>NUCLEOTIDE SEQUENCE</scope>
    <source>
        <strain evidence="3">H1_PAT1</strain>
    </source>
</reference>
<feature type="region of interest" description="Disordered" evidence="1">
    <location>
        <begin position="1"/>
        <end position="29"/>
    </location>
</feature>
<gene>
    <name evidence="3" type="ORF">HS096_01645</name>
</gene>
<dbReference type="Gene3D" id="2.60.40.1170">
    <property type="entry name" value="Mu homology domain, subdomain B"/>
    <property type="match status" value="1"/>
</dbReference>
<evidence type="ECO:0000256" key="1">
    <source>
        <dbReference type="SAM" id="MobiDB-lite"/>
    </source>
</evidence>
<dbReference type="Proteomes" id="UP000710385">
    <property type="component" value="Unassembled WGS sequence"/>
</dbReference>
<dbReference type="AlphaFoldDB" id="A0A928Y628"/>
<dbReference type="EMBL" id="JABTTY010000001">
    <property type="protein sequence ID" value="MBE7525082.1"/>
    <property type="molecule type" value="Genomic_DNA"/>
</dbReference>
<evidence type="ECO:0000256" key="2">
    <source>
        <dbReference type="SAM" id="Phobius"/>
    </source>
</evidence>
<sequence>MKNQKKQHHESKSGGTHHPHETSADEKKLAASALHLTAHAVHSKDPEERREEQVEEGLKAIYDGKPSKEWLNTMEKGERSRWKIVVWSIVGLLGLVSALAWAGFWWFGPRGFSGTGLDIRIEGSPQIVIGKEVTYFINWSNVAKEPLASTELRVSFPNDFILTATEPKPNQEPLVFRLGSQSAEARGTIKITGRFTGALGTKSAIQVIGTYKPASFNSNFETLVTKELEYADTVLEGSLAVPVKALPGDDIVLRYEIRNKGSDSLEGLEVRMYLPEGFVPSASSSNDVLDGSLLRRSIGSLAPNATVVMEVPGTFAFGSSGDTPVRAEAGTVTENDSFAPAQKAEATISVLAGDLSVNLIVNGSDADRAVALGEWQRIAISYQNISGAHLKGVRLTFRAETDGEGGKSLIDWEKLQDAAGGVRKNNSLEFTEDAIDGLEDIAPDGEGLIDLSVPIAASLGNQNEAPIRVFVEAFIAKVDDEKVDRTISTKPVTLTLQTDAELLSAAAYTAEEGIAIGSGPLPPVVGAVTSYRIFWTIQKTLHGIERIKVSATLPRNVEWMSVKEVEAGDVSYDPELRLVTWSVNKMPTSVGSVLVAFDVALTPSEADVGRFAKLLGESRFEFTDTDIGESMIRTAPALTTDLPGDALAKGKGVVSRP</sequence>
<organism evidence="3 4">
    <name type="scientific">candidate division WWE3 bacterium</name>
    <dbReference type="NCBI Taxonomy" id="2053526"/>
    <lineage>
        <taxon>Bacteria</taxon>
        <taxon>Katanobacteria</taxon>
    </lineage>
</organism>
<name>A0A928Y628_UNCKA</name>
<feature type="transmembrane region" description="Helical" evidence="2">
    <location>
        <begin position="84"/>
        <end position="107"/>
    </location>
</feature>
<accession>A0A928Y628</accession>
<evidence type="ECO:0000313" key="3">
    <source>
        <dbReference type="EMBL" id="MBE7525082.1"/>
    </source>
</evidence>